<evidence type="ECO:0000256" key="1">
    <source>
        <dbReference type="ARBA" id="ARBA00004141"/>
    </source>
</evidence>
<sequence length="456" mass="50059">MSHVQVFSITTALVASGGIATLTFFDIPELQSQPAYRSLSAVRWLFSRGSHVFPSASIISTIGFIYSASVDNGSFSSLYSLSNNTSKANGFLLAAALSFGIEPFTQLMIPTNFALIRENNKLGGARSKKAAAEGDASADRTALDSVKGSGEGFEFTDLSGPQERTTVDSNEEEDEKVYKLLEKFRWLNLWCLVTIYKENPATKCQDDINVKRTAYWCHSGPLLDVSKALPPTFYEFETQVLTGSIHNILIPFLAHINNLLVAKGVRHYFFTIRASVPTHEFDRPRWHTDELFFTEAPNGVLLGTRLGLKSISDKYAHNDGTNWKICTTLLGPSTLFIPPNHQSEARKRQDSASKNASTEHECLSIRCVGCAAAADAVREELATTLGPFGAEAASLGECAMFKIGRDFGAVHSEPCMSEGSSGRIFVNVVPGTEKELGQLMGKWGMKFPRQWWVGGW</sequence>
<dbReference type="KEGG" id="fpu:FPSE_05331"/>
<comment type="similarity">
    <text evidence="5">Belongs to the anthrone oxygenase family.</text>
</comment>
<organism evidence="7 8">
    <name type="scientific">Fusarium pseudograminearum (strain CS3096)</name>
    <name type="common">Wheat and barley crown-rot fungus</name>
    <dbReference type="NCBI Taxonomy" id="1028729"/>
    <lineage>
        <taxon>Eukaryota</taxon>
        <taxon>Fungi</taxon>
        <taxon>Dikarya</taxon>
        <taxon>Ascomycota</taxon>
        <taxon>Pezizomycotina</taxon>
        <taxon>Sordariomycetes</taxon>
        <taxon>Hypocreomycetidae</taxon>
        <taxon>Hypocreales</taxon>
        <taxon>Nectriaceae</taxon>
        <taxon>Fusarium</taxon>
    </lineage>
</organism>
<proteinExistence type="inferred from homology"/>
<evidence type="ECO:0000256" key="5">
    <source>
        <dbReference type="ARBA" id="ARBA00034313"/>
    </source>
</evidence>
<dbReference type="PANTHER" id="PTHR35042:SF1">
    <property type="entry name" value="DUF1772-DOMAIN-CONTAINING PROTEIN"/>
    <property type="match status" value="1"/>
</dbReference>
<evidence type="ECO:0000256" key="2">
    <source>
        <dbReference type="ARBA" id="ARBA00022692"/>
    </source>
</evidence>
<gene>
    <name evidence="7" type="ORF">FPSE_05331</name>
</gene>
<feature type="region of interest" description="Disordered" evidence="6">
    <location>
        <begin position="141"/>
        <end position="171"/>
    </location>
</feature>
<comment type="caution">
    <text evidence="7">The sequence shown here is derived from an EMBL/GenBank/DDBJ whole genome shotgun (WGS) entry which is preliminary data.</text>
</comment>
<comment type="subcellular location">
    <subcellularLocation>
        <location evidence="1">Membrane</location>
        <topology evidence="1">Multi-pass membrane protein</topology>
    </subcellularLocation>
</comment>
<keyword evidence="4" id="KW-0472">Membrane</keyword>
<dbReference type="RefSeq" id="XP_009256724.1">
    <property type="nucleotide sequence ID" value="XM_009258449.1"/>
</dbReference>
<dbReference type="AlphaFoldDB" id="K3UQ93"/>
<dbReference type="PANTHER" id="PTHR35042">
    <property type="entry name" value="ANTHRONE OXYGENASE ENCC"/>
    <property type="match status" value="1"/>
</dbReference>
<accession>K3UQ93</accession>
<dbReference type="GeneID" id="20363949"/>
<dbReference type="HOGENOM" id="CLU_599981_0_0_1"/>
<dbReference type="OrthoDB" id="10261951at2759"/>
<evidence type="ECO:0000313" key="8">
    <source>
        <dbReference type="Proteomes" id="UP000007978"/>
    </source>
</evidence>
<evidence type="ECO:0000313" key="7">
    <source>
        <dbReference type="EMBL" id="EKJ74581.1"/>
    </source>
</evidence>
<evidence type="ECO:0000256" key="3">
    <source>
        <dbReference type="ARBA" id="ARBA00022989"/>
    </source>
</evidence>
<dbReference type="eggNOG" id="ENOG502SF5R">
    <property type="taxonomic scope" value="Eukaryota"/>
</dbReference>
<name>K3UQ93_FUSPC</name>
<evidence type="ECO:0000256" key="6">
    <source>
        <dbReference type="SAM" id="MobiDB-lite"/>
    </source>
</evidence>
<keyword evidence="2" id="KW-0812">Transmembrane</keyword>
<dbReference type="Pfam" id="PF08592">
    <property type="entry name" value="Anthrone_oxy"/>
    <property type="match status" value="1"/>
</dbReference>
<protein>
    <submittedName>
        <fullName evidence="7">Uncharacterized protein</fullName>
    </submittedName>
</protein>
<keyword evidence="8" id="KW-1185">Reference proteome</keyword>
<dbReference type="GO" id="GO:0016020">
    <property type="term" value="C:membrane"/>
    <property type="evidence" value="ECO:0007669"/>
    <property type="project" value="UniProtKB-SubCell"/>
</dbReference>
<dbReference type="EMBL" id="AFNW01000108">
    <property type="protein sequence ID" value="EKJ74581.1"/>
    <property type="molecule type" value="Genomic_DNA"/>
</dbReference>
<dbReference type="Proteomes" id="UP000007978">
    <property type="component" value="Chromosome 2"/>
</dbReference>
<reference evidence="7 8" key="1">
    <citation type="journal article" date="2012" name="PLoS Pathog.">
        <title>Comparative pathogenomics reveals horizontally acquired novel virulence genes in fungi infecting cereal hosts.</title>
        <authorList>
            <person name="Gardiner D.M."/>
            <person name="McDonald M.C."/>
            <person name="Covarelli L."/>
            <person name="Solomon P.S."/>
            <person name="Rusu A.G."/>
            <person name="Marshall M."/>
            <person name="Kazan K."/>
            <person name="Chakraborty S."/>
            <person name="McDonald B.A."/>
            <person name="Manners J.M."/>
        </authorList>
    </citation>
    <scope>NUCLEOTIDE SEQUENCE [LARGE SCALE GENOMIC DNA]</scope>
    <source>
        <strain evidence="7 8">CS3096</strain>
    </source>
</reference>
<keyword evidence="3" id="KW-1133">Transmembrane helix</keyword>
<dbReference type="InterPro" id="IPR013901">
    <property type="entry name" value="Anthrone_oxy"/>
</dbReference>
<evidence type="ECO:0000256" key="4">
    <source>
        <dbReference type="ARBA" id="ARBA00023136"/>
    </source>
</evidence>